<gene>
    <name evidence="2" type="ORF">GU920_00260</name>
</gene>
<keyword evidence="1" id="KW-1133">Transmembrane helix</keyword>
<protein>
    <submittedName>
        <fullName evidence="2">Uncharacterized protein</fullName>
    </submittedName>
</protein>
<accession>A0ABW9Y252</accession>
<organism evidence="2 3">
    <name type="scientific">Paragemmobacter ruber</name>
    <dbReference type="NCBI Taxonomy" id="1985673"/>
    <lineage>
        <taxon>Bacteria</taxon>
        <taxon>Pseudomonadati</taxon>
        <taxon>Pseudomonadota</taxon>
        <taxon>Alphaproteobacteria</taxon>
        <taxon>Rhodobacterales</taxon>
        <taxon>Paracoccaceae</taxon>
        <taxon>Paragemmobacter</taxon>
    </lineage>
</organism>
<keyword evidence="1" id="KW-0812">Transmembrane</keyword>
<sequence>MTEPTTYGENSPETRALLTNLLADEELRQARAIVHNPSSTLAQLTWACDVLRDSADPADRIIGQELHLPRTAEASHFLTHPATGQKIDVTTFPTPATTEPIRATSFRAPSFRTARPLPPAAIPFAAGVLTGLLLALAILQLAFALPTSRGPL</sequence>
<evidence type="ECO:0000313" key="3">
    <source>
        <dbReference type="Proteomes" id="UP001517376"/>
    </source>
</evidence>
<dbReference type="RefSeq" id="WP_161764804.1">
    <property type="nucleotide sequence ID" value="NZ_JAAATW010000001.1"/>
</dbReference>
<evidence type="ECO:0000256" key="1">
    <source>
        <dbReference type="SAM" id="Phobius"/>
    </source>
</evidence>
<reference evidence="3" key="1">
    <citation type="submission" date="2020-01" db="EMBL/GenBank/DDBJ databases">
        <title>Sphingomonas sp. strain CSW-10.</title>
        <authorList>
            <person name="Chen W.-M."/>
        </authorList>
    </citation>
    <scope>NUCLEOTIDE SEQUENCE [LARGE SCALE GENOMIC DNA]</scope>
    <source>
        <strain evidence="3">CCP-1</strain>
    </source>
</reference>
<keyword evidence="3" id="KW-1185">Reference proteome</keyword>
<keyword evidence="1" id="KW-0472">Membrane</keyword>
<dbReference type="Proteomes" id="UP001517376">
    <property type="component" value="Unassembled WGS sequence"/>
</dbReference>
<proteinExistence type="predicted"/>
<feature type="transmembrane region" description="Helical" evidence="1">
    <location>
        <begin position="120"/>
        <end position="143"/>
    </location>
</feature>
<name>A0ABW9Y252_9RHOB</name>
<evidence type="ECO:0000313" key="2">
    <source>
        <dbReference type="EMBL" id="NBE05960.1"/>
    </source>
</evidence>
<dbReference type="EMBL" id="JAAATW010000001">
    <property type="protein sequence ID" value="NBE05960.1"/>
    <property type="molecule type" value="Genomic_DNA"/>
</dbReference>
<comment type="caution">
    <text evidence="2">The sequence shown here is derived from an EMBL/GenBank/DDBJ whole genome shotgun (WGS) entry which is preliminary data.</text>
</comment>